<dbReference type="InterPro" id="IPR019734">
    <property type="entry name" value="TPR_rpt"/>
</dbReference>
<evidence type="ECO:0000313" key="3">
    <source>
        <dbReference type="EMBL" id="BDS06944.1"/>
    </source>
</evidence>
<dbReference type="Gene3D" id="1.25.40.10">
    <property type="entry name" value="Tetratricopeptide repeat domain"/>
    <property type="match status" value="1"/>
</dbReference>
<protein>
    <recommendedName>
        <fullName evidence="4">Tetratricopeptide repeat protein</fullName>
    </recommendedName>
</protein>
<evidence type="ECO:0008006" key="4">
    <source>
        <dbReference type="Google" id="ProtNLM"/>
    </source>
</evidence>
<dbReference type="PROSITE" id="PS50005">
    <property type="entry name" value="TPR"/>
    <property type="match status" value="1"/>
</dbReference>
<accession>A0AAT9FLV1</accession>
<dbReference type="InterPro" id="IPR011990">
    <property type="entry name" value="TPR-like_helical_dom_sf"/>
</dbReference>
<gene>
    <name evidence="3" type="ORF">NT6N_19840</name>
</gene>
<reference evidence="3" key="1">
    <citation type="submission" date="2024-07" db="EMBL/GenBank/DDBJ databases">
        <title>Complete genome sequence of Verrucomicrobiaceae bacterium NT6N.</title>
        <authorList>
            <person name="Huang C."/>
            <person name="Takami H."/>
            <person name="Hamasaki K."/>
        </authorList>
    </citation>
    <scope>NUCLEOTIDE SEQUENCE</scope>
    <source>
        <strain evidence="3">NT6N</strain>
    </source>
</reference>
<name>A0AAT9FLV1_9BACT</name>
<dbReference type="AlphaFoldDB" id="A0AAT9FLV1"/>
<proteinExistence type="predicted"/>
<feature type="compositionally biased region" description="Basic and acidic residues" evidence="2">
    <location>
        <begin position="208"/>
        <end position="220"/>
    </location>
</feature>
<feature type="repeat" description="TPR" evidence="1">
    <location>
        <begin position="52"/>
        <end position="85"/>
    </location>
</feature>
<sequence>MMRAHLPHRDLTPNYDPVMKNRTTALLVALTLGVCASSSAQNQNRTEREAQANSLYQQGIVAMEAGKYDLAKTSFREVLRLYPKHTQARRHLLHLLENRDSLEIGKRKATLKKVIIPVVDLDQATVQESLEMLSAQVERVSNKKVTPNFIVQDPTGGFKGRTVTLRLRNIPAETLLNYIVDQGAGRVRYDNHAIVITPRNPGTSGAAEAKKPDLETSDPK</sequence>
<dbReference type="KEGG" id="osu:NT6N_19840"/>
<feature type="region of interest" description="Disordered" evidence="2">
    <location>
        <begin position="198"/>
        <end position="220"/>
    </location>
</feature>
<evidence type="ECO:0000256" key="1">
    <source>
        <dbReference type="PROSITE-ProRule" id="PRU00339"/>
    </source>
</evidence>
<dbReference type="SMART" id="SM00028">
    <property type="entry name" value="TPR"/>
    <property type="match status" value="1"/>
</dbReference>
<dbReference type="SUPFAM" id="SSF48452">
    <property type="entry name" value="TPR-like"/>
    <property type="match status" value="1"/>
</dbReference>
<keyword evidence="1" id="KW-0802">TPR repeat</keyword>
<evidence type="ECO:0000256" key="2">
    <source>
        <dbReference type="SAM" id="MobiDB-lite"/>
    </source>
</evidence>
<organism evidence="3">
    <name type="scientific">Oceaniferula spumae</name>
    <dbReference type="NCBI Taxonomy" id="2979115"/>
    <lineage>
        <taxon>Bacteria</taxon>
        <taxon>Pseudomonadati</taxon>
        <taxon>Verrucomicrobiota</taxon>
        <taxon>Verrucomicrobiia</taxon>
        <taxon>Verrucomicrobiales</taxon>
        <taxon>Verrucomicrobiaceae</taxon>
        <taxon>Oceaniferula</taxon>
    </lineage>
</organism>
<dbReference type="EMBL" id="AP026866">
    <property type="protein sequence ID" value="BDS06944.1"/>
    <property type="molecule type" value="Genomic_DNA"/>
</dbReference>